<evidence type="ECO:0000313" key="3">
    <source>
        <dbReference type="EMBL" id="MBS7525693.1"/>
    </source>
</evidence>
<dbReference type="EMBL" id="JAHBCL010000004">
    <property type="protein sequence ID" value="MBS7525693.1"/>
    <property type="molecule type" value="Genomic_DNA"/>
</dbReference>
<evidence type="ECO:0000259" key="2">
    <source>
        <dbReference type="Pfam" id="PF00149"/>
    </source>
</evidence>
<accession>A0ABS5PKX0</accession>
<dbReference type="PANTHER" id="PTHR30337:SF7">
    <property type="entry name" value="PHOSPHOESTERASE"/>
    <property type="match status" value="1"/>
</dbReference>
<gene>
    <name evidence="3" type="ORF">KHM83_03275</name>
</gene>
<proteinExistence type="predicted"/>
<dbReference type="Proteomes" id="UP000746471">
    <property type="component" value="Unassembled WGS sequence"/>
</dbReference>
<keyword evidence="4" id="KW-1185">Reference proteome</keyword>
<evidence type="ECO:0000313" key="4">
    <source>
        <dbReference type="Proteomes" id="UP000746471"/>
    </source>
</evidence>
<dbReference type="PANTHER" id="PTHR30337">
    <property type="entry name" value="COMPONENT OF ATP-DEPENDENT DSDNA EXONUCLEASE"/>
    <property type="match status" value="1"/>
</dbReference>
<dbReference type="CDD" id="cd00840">
    <property type="entry name" value="MPP_Mre11_N"/>
    <property type="match status" value="1"/>
</dbReference>
<dbReference type="InterPro" id="IPR029052">
    <property type="entry name" value="Metallo-depent_PP-like"/>
</dbReference>
<evidence type="ECO:0000256" key="1">
    <source>
        <dbReference type="ARBA" id="ARBA00022801"/>
    </source>
</evidence>
<dbReference type="InterPro" id="IPR041796">
    <property type="entry name" value="Mre11_N"/>
</dbReference>
<dbReference type="SUPFAM" id="SSF56300">
    <property type="entry name" value="Metallo-dependent phosphatases"/>
    <property type="match status" value="1"/>
</dbReference>
<reference evidence="3 4" key="1">
    <citation type="submission" date="2021-05" db="EMBL/GenBank/DDBJ databases">
        <title>Fusibacter ferrireducens sp. nov., an anaerobic, sulfur- and Fe-reducing bacterium isolated from the mangrove sediment.</title>
        <authorList>
            <person name="Qiu D."/>
        </authorList>
    </citation>
    <scope>NUCLEOTIDE SEQUENCE [LARGE SCALE GENOMIC DNA]</scope>
    <source>
        <strain evidence="3 4">DSM 12116</strain>
    </source>
</reference>
<protein>
    <submittedName>
        <fullName evidence="3">Metallophosphoesterase</fullName>
    </submittedName>
</protein>
<dbReference type="InterPro" id="IPR050535">
    <property type="entry name" value="DNA_Repair-Maintenance_Comp"/>
</dbReference>
<comment type="caution">
    <text evidence="3">The sequence shown here is derived from an EMBL/GenBank/DDBJ whole genome shotgun (WGS) entry which is preliminary data.</text>
</comment>
<sequence>MIRLLHLSDLHINAGFANKSAYIREQLKLYLNKSFECAVTYAVTHKIDGVMIVGDFFDRPQVDYALERFVKQQLTKLLDHDIHIFYVNGNHDPADAMTLLNAFADHRYFHAFDSDTFKRQTVTFESGETGEFIASGHAYRGEQRDLVKHYPVKSNACYWVGMAHASVVNAQSTGEKTAYMGTTLPQIESLGYDYFALGHIHIRQQLSERVAYAGNLQGLNYKEIGGKGGLLVTLSERGTSVESVDFNEIQWEAIDFEVTEEVGTLYELETALTDTIAEHISDLGYPPERLIVRVHLYGRSKCYHSLRDAEALADLETAISQRLKLLNVDLKDIGLANDYDLKALAREQTVLAMALEIMDAPERHPELLTRLYRLPMFKTTTTVQSRETLLREYMDSVRDELVDRMLKVPNED</sequence>
<dbReference type="Gene3D" id="3.60.21.10">
    <property type="match status" value="1"/>
</dbReference>
<organism evidence="3 4">
    <name type="scientific">Fusibacter paucivorans</name>
    <dbReference type="NCBI Taxonomy" id="76009"/>
    <lineage>
        <taxon>Bacteria</taxon>
        <taxon>Bacillati</taxon>
        <taxon>Bacillota</taxon>
        <taxon>Clostridia</taxon>
        <taxon>Eubacteriales</taxon>
        <taxon>Eubacteriales Family XII. Incertae Sedis</taxon>
        <taxon>Fusibacter</taxon>
    </lineage>
</organism>
<dbReference type="InterPro" id="IPR004843">
    <property type="entry name" value="Calcineurin-like_PHP"/>
</dbReference>
<feature type="domain" description="Calcineurin-like phosphoesterase" evidence="2">
    <location>
        <begin position="2"/>
        <end position="202"/>
    </location>
</feature>
<keyword evidence="1" id="KW-0378">Hydrolase</keyword>
<name>A0ABS5PKX0_9FIRM</name>
<dbReference type="RefSeq" id="WP_213235479.1">
    <property type="nucleotide sequence ID" value="NZ_JAHBCL010000004.1"/>
</dbReference>
<dbReference type="Pfam" id="PF00149">
    <property type="entry name" value="Metallophos"/>
    <property type="match status" value="1"/>
</dbReference>